<dbReference type="STRING" id="1126212.K2SEL2"/>
<evidence type="ECO:0000259" key="1">
    <source>
        <dbReference type="Pfam" id="PF03732"/>
    </source>
</evidence>
<dbReference type="OrthoDB" id="3686619at2759"/>
<dbReference type="InterPro" id="IPR005162">
    <property type="entry name" value="Retrotrans_gag_dom"/>
</dbReference>
<sequence length="108" mass="12959">MELYLRDHLANEHTLEKRREKTKEIFDIYTGFADNLKATFNDRDEVRKASNDIITVKQLGFVAVYATKFQQLVAYLEWLDETFRDLFYKGLKEEVKKNMITYEYPSTF</sequence>
<reference evidence="2 3" key="1">
    <citation type="journal article" date="2012" name="BMC Genomics">
        <title>Tools to kill: Genome of one of the most destructive plant pathogenic fungi Macrophomina phaseolina.</title>
        <authorList>
            <person name="Islam M.S."/>
            <person name="Haque M.S."/>
            <person name="Islam M.M."/>
            <person name="Emdad E.M."/>
            <person name="Halim A."/>
            <person name="Hossen Q.M.M."/>
            <person name="Hossain M.Z."/>
            <person name="Ahmed B."/>
            <person name="Rahim S."/>
            <person name="Rahman M.S."/>
            <person name="Alam M.M."/>
            <person name="Hou S."/>
            <person name="Wan X."/>
            <person name="Saito J.A."/>
            <person name="Alam M."/>
        </authorList>
    </citation>
    <scope>NUCLEOTIDE SEQUENCE [LARGE SCALE GENOMIC DNA]</scope>
    <source>
        <strain evidence="2 3">MS6</strain>
    </source>
</reference>
<feature type="domain" description="Retrotransposon gag" evidence="1">
    <location>
        <begin position="13"/>
        <end position="93"/>
    </location>
</feature>
<dbReference type="InParanoid" id="K2SEL2"/>
<dbReference type="EMBL" id="AHHD01000314">
    <property type="protein sequence ID" value="EKG15290.1"/>
    <property type="molecule type" value="Genomic_DNA"/>
</dbReference>
<organism evidence="2 3">
    <name type="scientific">Macrophomina phaseolina (strain MS6)</name>
    <name type="common">Charcoal rot fungus</name>
    <dbReference type="NCBI Taxonomy" id="1126212"/>
    <lineage>
        <taxon>Eukaryota</taxon>
        <taxon>Fungi</taxon>
        <taxon>Dikarya</taxon>
        <taxon>Ascomycota</taxon>
        <taxon>Pezizomycotina</taxon>
        <taxon>Dothideomycetes</taxon>
        <taxon>Dothideomycetes incertae sedis</taxon>
        <taxon>Botryosphaeriales</taxon>
        <taxon>Botryosphaeriaceae</taxon>
        <taxon>Macrophomina</taxon>
    </lineage>
</organism>
<dbReference type="AlphaFoldDB" id="K2SEL2"/>
<accession>K2SEL2</accession>
<name>K2SEL2_MACPH</name>
<dbReference type="HOGENOM" id="CLU_174964_0_0_1"/>
<gene>
    <name evidence="2" type="ORF">MPH_07516</name>
</gene>
<proteinExistence type="predicted"/>
<evidence type="ECO:0000313" key="2">
    <source>
        <dbReference type="EMBL" id="EKG15290.1"/>
    </source>
</evidence>
<dbReference type="Pfam" id="PF03732">
    <property type="entry name" value="Retrotrans_gag"/>
    <property type="match status" value="1"/>
</dbReference>
<protein>
    <submittedName>
        <fullName evidence="2">Retrotransposon gag protein</fullName>
    </submittedName>
</protein>
<evidence type="ECO:0000313" key="3">
    <source>
        <dbReference type="Proteomes" id="UP000007129"/>
    </source>
</evidence>
<dbReference type="Proteomes" id="UP000007129">
    <property type="component" value="Unassembled WGS sequence"/>
</dbReference>
<comment type="caution">
    <text evidence="2">The sequence shown here is derived from an EMBL/GenBank/DDBJ whole genome shotgun (WGS) entry which is preliminary data.</text>
</comment>
<dbReference type="VEuPathDB" id="FungiDB:MPH_07516"/>